<organism evidence="6 7">
    <name type="scientific">Mahella australiensis (strain DSM 15567 / CIP 107919 / 50-1 BON)</name>
    <dbReference type="NCBI Taxonomy" id="697281"/>
    <lineage>
        <taxon>Bacteria</taxon>
        <taxon>Bacillati</taxon>
        <taxon>Bacillota</taxon>
        <taxon>Clostridia</taxon>
        <taxon>Thermoanaerobacterales</taxon>
        <taxon>Thermoanaerobacterales Family IV. Incertae Sedis</taxon>
        <taxon>Mahella</taxon>
    </lineage>
</organism>
<evidence type="ECO:0000256" key="1">
    <source>
        <dbReference type="ARBA" id="ARBA00003681"/>
    </source>
</evidence>
<dbReference type="InterPro" id="IPR000032">
    <property type="entry name" value="HPr-like"/>
</dbReference>
<dbReference type="PANTHER" id="PTHR33705">
    <property type="entry name" value="PHOSPHOCARRIER PROTEIN HPR"/>
    <property type="match status" value="1"/>
</dbReference>
<sequence>MIQEKVKVTNGIGLQSRAAATFVQIANKFRAHVWLEINNKKVDGKSILGLMAMGVYDGSIVKITVSGDDEQEAFKHLVDFLRMPFDASMYAKMLEAMPNHNDPEEMERWRKEHPQALQDQGKHTNEETALGE</sequence>
<gene>
    <name evidence="6" type="ordered locus">Mahau_1868</name>
</gene>
<dbReference type="PRINTS" id="PR00107">
    <property type="entry name" value="PHOSPHOCPHPR"/>
</dbReference>
<dbReference type="RefSeq" id="WP_013781473.1">
    <property type="nucleotide sequence ID" value="NC_015520.1"/>
</dbReference>
<dbReference type="EMBL" id="CP002360">
    <property type="protein sequence ID" value="AEE97045.1"/>
    <property type="molecule type" value="Genomic_DNA"/>
</dbReference>
<dbReference type="HOGENOM" id="CLU_1914538_0_0_9"/>
<feature type="domain" description="HPr" evidence="5">
    <location>
        <begin position="1"/>
        <end position="88"/>
    </location>
</feature>
<dbReference type="Proteomes" id="UP000008457">
    <property type="component" value="Chromosome"/>
</dbReference>
<proteinExistence type="predicted"/>
<dbReference type="Pfam" id="PF00381">
    <property type="entry name" value="PTS-HPr"/>
    <property type="match status" value="1"/>
</dbReference>
<feature type="region of interest" description="Disordered" evidence="4">
    <location>
        <begin position="97"/>
        <end position="132"/>
    </location>
</feature>
<dbReference type="InterPro" id="IPR035895">
    <property type="entry name" value="HPr-like_sf"/>
</dbReference>
<evidence type="ECO:0000313" key="6">
    <source>
        <dbReference type="EMBL" id="AEE97045.1"/>
    </source>
</evidence>
<dbReference type="NCBIfam" id="TIGR01003">
    <property type="entry name" value="PTS_HPr_family"/>
    <property type="match status" value="1"/>
</dbReference>
<dbReference type="SUPFAM" id="SSF55594">
    <property type="entry name" value="HPr-like"/>
    <property type="match status" value="1"/>
</dbReference>
<dbReference type="PANTHER" id="PTHR33705:SF1">
    <property type="entry name" value="PHOSPHOCARRIER PROTEIN HPR"/>
    <property type="match status" value="1"/>
</dbReference>
<dbReference type="STRING" id="697281.Mahau_1868"/>
<evidence type="ECO:0000256" key="2">
    <source>
        <dbReference type="ARBA" id="ARBA00020422"/>
    </source>
</evidence>
<name>F4A1C6_MAHA5</name>
<evidence type="ECO:0000256" key="4">
    <source>
        <dbReference type="SAM" id="MobiDB-lite"/>
    </source>
</evidence>
<dbReference type="eggNOG" id="COG1925">
    <property type="taxonomic scope" value="Bacteria"/>
</dbReference>
<protein>
    <recommendedName>
        <fullName evidence="2">Phosphocarrier protein HPr</fullName>
    </recommendedName>
</protein>
<keyword evidence="7" id="KW-1185">Reference proteome</keyword>
<comment type="function">
    <text evidence="1">General (non sugar-specific) component of the phosphoenolpyruvate-dependent sugar phosphotransferase system (sugar PTS). This major carbohydrate active-transport system catalyzes the phosphorylation of incoming sugar substrates concomitantly with their translocation across the cell membrane. The phosphoryl group from phosphoenolpyruvate (PEP) is transferred to the phosphoryl carrier protein HPr by enzyme I. Phospho-HPr then transfers it to the PTS EIIA domain.</text>
</comment>
<dbReference type="InterPro" id="IPR050399">
    <property type="entry name" value="HPr"/>
</dbReference>
<dbReference type="PROSITE" id="PS51350">
    <property type="entry name" value="PTS_HPR_DOM"/>
    <property type="match status" value="1"/>
</dbReference>
<dbReference type="Gene3D" id="3.30.1340.10">
    <property type="entry name" value="HPr-like"/>
    <property type="match status" value="1"/>
</dbReference>
<dbReference type="OrthoDB" id="9809047at2"/>
<evidence type="ECO:0000256" key="3">
    <source>
        <dbReference type="ARBA" id="ARBA00022597"/>
    </source>
</evidence>
<keyword evidence="3" id="KW-0762">Sugar transport</keyword>
<evidence type="ECO:0000259" key="5">
    <source>
        <dbReference type="PROSITE" id="PS51350"/>
    </source>
</evidence>
<dbReference type="AlphaFoldDB" id="F4A1C6"/>
<feature type="compositionally biased region" description="Basic and acidic residues" evidence="4">
    <location>
        <begin position="101"/>
        <end position="126"/>
    </location>
</feature>
<accession>F4A1C6</accession>
<dbReference type="KEGG" id="mas:Mahau_1868"/>
<reference evidence="6 7" key="2">
    <citation type="journal article" date="2011" name="Stand. Genomic Sci.">
        <title>Complete genome sequence of Mahella australiensis type strain (50-1 BON).</title>
        <authorList>
            <person name="Sikorski J."/>
            <person name="Teshima H."/>
            <person name="Nolan M."/>
            <person name="Lucas S."/>
            <person name="Hammon N."/>
            <person name="Deshpande S."/>
            <person name="Cheng J.F."/>
            <person name="Pitluck S."/>
            <person name="Liolios K."/>
            <person name="Pagani I."/>
            <person name="Ivanova N."/>
            <person name="Huntemann M."/>
            <person name="Mavromatis K."/>
            <person name="Ovchinikova G."/>
            <person name="Pati A."/>
            <person name="Tapia R."/>
            <person name="Han C."/>
            <person name="Goodwin L."/>
            <person name="Chen A."/>
            <person name="Palaniappan K."/>
            <person name="Land M."/>
            <person name="Hauser L."/>
            <person name="Ngatchou-Djao O.D."/>
            <person name="Rohde M."/>
            <person name="Pukall R."/>
            <person name="Spring S."/>
            <person name="Abt B."/>
            <person name="Goker M."/>
            <person name="Detter J.C."/>
            <person name="Woyke T."/>
            <person name="Bristow J."/>
            <person name="Markowitz V."/>
            <person name="Hugenholtz P."/>
            <person name="Eisen J.A."/>
            <person name="Kyrpides N.C."/>
            <person name="Klenk H.P."/>
            <person name="Lapidus A."/>
        </authorList>
    </citation>
    <scope>NUCLEOTIDE SEQUENCE [LARGE SCALE GENOMIC DNA]</scope>
    <source>
        <strain evidence="7">DSM 15567 / CIP 107919 / 50-1 BON</strain>
    </source>
</reference>
<evidence type="ECO:0000313" key="7">
    <source>
        <dbReference type="Proteomes" id="UP000008457"/>
    </source>
</evidence>
<keyword evidence="3" id="KW-0813">Transport</keyword>
<reference evidence="7" key="1">
    <citation type="submission" date="2010-11" db="EMBL/GenBank/DDBJ databases">
        <title>The complete genome of Mahella australiensis DSM 15567.</title>
        <authorList>
            <consortium name="US DOE Joint Genome Institute (JGI-PGF)"/>
            <person name="Lucas S."/>
            <person name="Copeland A."/>
            <person name="Lapidus A."/>
            <person name="Bruce D."/>
            <person name="Goodwin L."/>
            <person name="Pitluck S."/>
            <person name="Kyrpides N."/>
            <person name="Mavromatis K."/>
            <person name="Pagani I."/>
            <person name="Ivanova N."/>
            <person name="Teshima H."/>
            <person name="Brettin T."/>
            <person name="Detter J.C."/>
            <person name="Han C."/>
            <person name="Tapia R."/>
            <person name="Land M."/>
            <person name="Hauser L."/>
            <person name="Markowitz V."/>
            <person name="Cheng J.-F."/>
            <person name="Hugenholtz P."/>
            <person name="Woyke T."/>
            <person name="Wu D."/>
            <person name="Spring S."/>
            <person name="Pukall R."/>
            <person name="Steenblock K."/>
            <person name="Schneider S."/>
            <person name="Klenk H.-P."/>
            <person name="Eisen J.A."/>
        </authorList>
    </citation>
    <scope>NUCLEOTIDE SEQUENCE [LARGE SCALE GENOMIC DNA]</scope>
    <source>
        <strain evidence="7">DSM 15567 / CIP 107919 / 50-1 BON</strain>
    </source>
</reference>